<organism evidence="5 6">
    <name type="scientific">Noviherbaspirillum humi</name>
    <dbReference type="NCBI Taxonomy" id="1688639"/>
    <lineage>
        <taxon>Bacteria</taxon>
        <taxon>Pseudomonadati</taxon>
        <taxon>Pseudomonadota</taxon>
        <taxon>Betaproteobacteria</taxon>
        <taxon>Burkholderiales</taxon>
        <taxon>Oxalobacteraceae</taxon>
        <taxon>Noviherbaspirillum</taxon>
    </lineage>
</organism>
<dbReference type="GO" id="GO:0016746">
    <property type="term" value="F:acyltransferase activity"/>
    <property type="evidence" value="ECO:0007669"/>
    <property type="project" value="UniProtKB-KW"/>
</dbReference>
<evidence type="ECO:0000256" key="4">
    <source>
        <dbReference type="ARBA" id="ARBA00023315"/>
    </source>
</evidence>
<evidence type="ECO:0000256" key="3">
    <source>
        <dbReference type="ARBA" id="ARBA00022737"/>
    </source>
</evidence>
<dbReference type="AlphaFoldDB" id="A0A239C2K2"/>
<evidence type="ECO:0000313" key="6">
    <source>
        <dbReference type="Proteomes" id="UP000198284"/>
    </source>
</evidence>
<evidence type="ECO:0000256" key="2">
    <source>
        <dbReference type="ARBA" id="ARBA00022679"/>
    </source>
</evidence>
<gene>
    <name evidence="5" type="ORF">SAMN06265795_101228</name>
</gene>
<evidence type="ECO:0000256" key="1">
    <source>
        <dbReference type="ARBA" id="ARBA00007274"/>
    </source>
</evidence>
<dbReference type="PANTHER" id="PTHR43300:SF11">
    <property type="entry name" value="ACETYLTRANSFERASE RV3034C-RELATED"/>
    <property type="match status" value="1"/>
</dbReference>
<dbReference type="Pfam" id="PF14602">
    <property type="entry name" value="Hexapep_2"/>
    <property type="match status" value="1"/>
</dbReference>
<dbReference type="EMBL" id="FZOT01000001">
    <property type="protein sequence ID" value="SNS14525.1"/>
    <property type="molecule type" value="Genomic_DNA"/>
</dbReference>
<dbReference type="PANTHER" id="PTHR43300">
    <property type="entry name" value="ACETYLTRANSFERASE"/>
    <property type="match status" value="1"/>
</dbReference>
<accession>A0A239C2K2</accession>
<dbReference type="InterPro" id="IPR011004">
    <property type="entry name" value="Trimer_LpxA-like_sf"/>
</dbReference>
<comment type="similarity">
    <text evidence="1">Belongs to the transferase hexapeptide repeat family.</text>
</comment>
<dbReference type="Gene3D" id="2.160.10.10">
    <property type="entry name" value="Hexapeptide repeat proteins"/>
    <property type="match status" value="1"/>
</dbReference>
<dbReference type="RefSeq" id="WP_089397458.1">
    <property type="nucleotide sequence ID" value="NZ_FZOT01000001.1"/>
</dbReference>
<dbReference type="SUPFAM" id="SSF51161">
    <property type="entry name" value="Trimeric LpxA-like enzymes"/>
    <property type="match status" value="1"/>
</dbReference>
<evidence type="ECO:0000313" key="5">
    <source>
        <dbReference type="EMBL" id="SNS14525.1"/>
    </source>
</evidence>
<dbReference type="InterPro" id="IPR018357">
    <property type="entry name" value="Hexapep_transf_CS"/>
</dbReference>
<reference evidence="5 6" key="1">
    <citation type="submission" date="2017-06" db="EMBL/GenBank/DDBJ databases">
        <authorList>
            <person name="Kim H.J."/>
            <person name="Triplett B.A."/>
        </authorList>
    </citation>
    <scope>NUCLEOTIDE SEQUENCE [LARGE SCALE GENOMIC DNA]</scope>
    <source>
        <strain evidence="5 6">U15</strain>
    </source>
</reference>
<sequence>MRLRFAHLSLLRRLLVEAKRQCYVRLFGMDLHPSCEFSLSTRFDKTNPRGVHVGAHSYLAFDAALLTHDLTRGVRLHTRVGRNCFIGARSILLPGVQIGDGAIVGAGSVVTRDVPPGCVVAGNPARILRRGIEVGRYGRMRDADRVQARHVAEHGLD</sequence>
<dbReference type="Proteomes" id="UP000198284">
    <property type="component" value="Unassembled WGS sequence"/>
</dbReference>
<name>A0A239C2K2_9BURK</name>
<dbReference type="CDD" id="cd04647">
    <property type="entry name" value="LbH_MAT_like"/>
    <property type="match status" value="1"/>
</dbReference>
<dbReference type="InterPro" id="IPR050179">
    <property type="entry name" value="Trans_hexapeptide_repeat"/>
</dbReference>
<keyword evidence="6" id="KW-1185">Reference proteome</keyword>
<dbReference type="InterPro" id="IPR001451">
    <property type="entry name" value="Hexapep"/>
</dbReference>
<dbReference type="OrthoDB" id="8612290at2"/>
<keyword evidence="3" id="KW-0677">Repeat</keyword>
<keyword evidence="2 5" id="KW-0808">Transferase</keyword>
<keyword evidence="4" id="KW-0012">Acyltransferase</keyword>
<dbReference type="PROSITE" id="PS00101">
    <property type="entry name" value="HEXAPEP_TRANSFERASES"/>
    <property type="match status" value="1"/>
</dbReference>
<proteinExistence type="inferred from homology"/>
<protein>
    <submittedName>
        <fullName evidence="5">Hexapeptide repeat of succinyl-transferase</fullName>
    </submittedName>
</protein>